<dbReference type="Gene3D" id="3.40.50.300">
    <property type="entry name" value="P-loop containing nucleotide triphosphate hydrolases"/>
    <property type="match status" value="1"/>
</dbReference>
<protein>
    <submittedName>
        <fullName evidence="1">Uncharacterized protein</fullName>
    </submittedName>
</protein>
<name>A0A223N3A0_9VIBR</name>
<gene>
    <name evidence="1" type="ORF">CCZ37_16640</name>
</gene>
<sequence>MPELNEVFGVNPNQVLSYIERDKIDTKFSDSLSTGNHIVVYGASKQGKTALVSRHLPYEENIVVRLTPNTNISDIYSSILRQVGVEIETANQSEETSTSSASVGIKAKAKIWLFGEGEASASGTISAGSKQSKTYQTVPFNLAVAQDISELLHKINFSKKIILENFHYLDEEKQRELSFDLRTFQETGIIFVVLGVWRKKDRLRTFCPDLTDRVNDIPVEPWVEGDFRKVVQKGCEELNITISESIIAKFLANSFGSIGVLQELLKACCNFAGINRTHEGESLHLANDSYADQALEEKCNEYRENHQQALELLAAGNVTHSKGKEKAPLHLPYYLVKVIVQKGYDGIIGGLSRADITNGIKAMHHRAEDVRPGDISNLLHNISHLQFKKRLNPPLIDYDQGKRLLFAIDSTFFYFLKNSNLNEFEEELPSPLD</sequence>
<accession>A0A223N3A0</accession>
<dbReference type="AlphaFoldDB" id="A0A223N3A0"/>
<dbReference type="Proteomes" id="UP000215148">
    <property type="component" value="Chromosome 2"/>
</dbReference>
<proteinExistence type="predicted"/>
<evidence type="ECO:0000313" key="2">
    <source>
        <dbReference type="Proteomes" id="UP000215148"/>
    </source>
</evidence>
<organism evidence="1 2">
    <name type="scientific">Vibrio qinghaiensis</name>
    <dbReference type="NCBI Taxonomy" id="2025808"/>
    <lineage>
        <taxon>Bacteria</taxon>
        <taxon>Pseudomonadati</taxon>
        <taxon>Pseudomonadota</taxon>
        <taxon>Gammaproteobacteria</taxon>
        <taxon>Vibrionales</taxon>
        <taxon>Vibrionaceae</taxon>
        <taxon>Vibrio</taxon>
    </lineage>
</organism>
<evidence type="ECO:0000313" key="1">
    <source>
        <dbReference type="EMBL" id="ASU24136.1"/>
    </source>
</evidence>
<dbReference type="KEGG" id="vqi:CCZ37_16640"/>
<dbReference type="RefSeq" id="WP_094501616.1">
    <property type="nucleotide sequence ID" value="NZ_CAWNHI010000002.1"/>
</dbReference>
<dbReference type="SUPFAM" id="SSF52540">
    <property type="entry name" value="P-loop containing nucleoside triphosphate hydrolases"/>
    <property type="match status" value="1"/>
</dbReference>
<keyword evidence="2" id="KW-1185">Reference proteome</keyword>
<dbReference type="EMBL" id="CP022742">
    <property type="protein sequence ID" value="ASU24136.1"/>
    <property type="molecule type" value="Genomic_DNA"/>
</dbReference>
<reference evidence="1 2" key="1">
    <citation type="submission" date="2017-08" db="EMBL/GenBank/DDBJ databases">
        <title>The Vibrio qinghaiensis sp.-Q67 is a luminous bacteria isolated firstly from Qinghai lake, Qinghai province, China, which has been proved to be very sensitive to detect environmental and food pollutants. Therefore, complete genome analysis of V. qinghaiensis sp.-Q67 highlights the potential application of this strain on detection of hazards in the contaminated environments.</title>
        <authorList>
            <person name="Gong L."/>
        </authorList>
    </citation>
    <scope>NUCLEOTIDE SEQUENCE [LARGE SCALE GENOMIC DNA]</scope>
    <source>
        <strain evidence="1 2">Q67</strain>
    </source>
</reference>
<dbReference type="InterPro" id="IPR027417">
    <property type="entry name" value="P-loop_NTPase"/>
</dbReference>